<organism evidence="1 2">
    <name type="scientific">Eumeta variegata</name>
    <name type="common">Bagworm moth</name>
    <name type="synonym">Eumeta japonica</name>
    <dbReference type="NCBI Taxonomy" id="151549"/>
    <lineage>
        <taxon>Eukaryota</taxon>
        <taxon>Metazoa</taxon>
        <taxon>Ecdysozoa</taxon>
        <taxon>Arthropoda</taxon>
        <taxon>Hexapoda</taxon>
        <taxon>Insecta</taxon>
        <taxon>Pterygota</taxon>
        <taxon>Neoptera</taxon>
        <taxon>Endopterygota</taxon>
        <taxon>Lepidoptera</taxon>
        <taxon>Glossata</taxon>
        <taxon>Ditrysia</taxon>
        <taxon>Tineoidea</taxon>
        <taxon>Psychidae</taxon>
        <taxon>Oiketicinae</taxon>
        <taxon>Eumeta</taxon>
    </lineage>
</organism>
<evidence type="ECO:0000313" key="1">
    <source>
        <dbReference type="EMBL" id="GBP29774.1"/>
    </source>
</evidence>
<name>A0A4C1UVG0_EUMVA</name>
<proteinExistence type="predicted"/>
<comment type="caution">
    <text evidence="1">The sequence shown here is derived from an EMBL/GenBank/DDBJ whole genome shotgun (WGS) entry which is preliminary data.</text>
</comment>
<gene>
    <name evidence="1" type="ORF">EVAR_94614_1</name>
</gene>
<dbReference type="Proteomes" id="UP000299102">
    <property type="component" value="Unassembled WGS sequence"/>
</dbReference>
<dbReference type="EMBL" id="BGZK01000224">
    <property type="protein sequence ID" value="GBP29774.1"/>
    <property type="molecule type" value="Genomic_DNA"/>
</dbReference>
<keyword evidence="2" id="KW-1185">Reference proteome</keyword>
<protein>
    <submittedName>
        <fullName evidence="1">Uncharacterized protein</fullName>
    </submittedName>
</protein>
<evidence type="ECO:0000313" key="2">
    <source>
        <dbReference type="Proteomes" id="UP000299102"/>
    </source>
</evidence>
<dbReference type="AlphaFoldDB" id="A0A4C1UVG0"/>
<sequence>MHTLRLSKAFLDNSLRDGNASKTIFLVAVSYRQISTSSHRRGATTSCKTLEQPFWRFYANTPEGHYDQARVNHSNSRRLCDELPSSGGSPQHA</sequence>
<reference evidence="1 2" key="1">
    <citation type="journal article" date="2019" name="Commun. Biol.">
        <title>The bagworm genome reveals a unique fibroin gene that provides high tensile strength.</title>
        <authorList>
            <person name="Kono N."/>
            <person name="Nakamura H."/>
            <person name="Ohtoshi R."/>
            <person name="Tomita M."/>
            <person name="Numata K."/>
            <person name="Arakawa K."/>
        </authorList>
    </citation>
    <scope>NUCLEOTIDE SEQUENCE [LARGE SCALE GENOMIC DNA]</scope>
</reference>
<accession>A0A4C1UVG0</accession>